<evidence type="ECO:0000256" key="6">
    <source>
        <dbReference type="ARBA" id="ARBA00023328"/>
    </source>
</evidence>
<dbReference type="AlphaFoldDB" id="A0A197KEW8"/>
<accession>A0A197KEW8</accession>
<dbReference type="GO" id="GO:0000775">
    <property type="term" value="C:chromosome, centromeric region"/>
    <property type="evidence" value="ECO:0007669"/>
    <property type="project" value="UniProtKB-SubCell"/>
</dbReference>
<keyword evidence="6" id="KW-0137">Centromere</keyword>
<name>A0A197KEW8_9FUNG</name>
<dbReference type="InterPro" id="IPR007902">
    <property type="entry name" value="Chl4/mis15/CENP-N"/>
</dbReference>
<keyword evidence="4" id="KW-0158">Chromosome</keyword>
<organism evidence="7 8">
    <name type="scientific">Linnemannia elongata AG-77</name>
    <dbReference type="NCBI Taxonomy" id="1314771"/>
    <lineage>
        <taxon>Eukaryota</taxon>
        <taxon>Fungi</taxon>
        <taxon>Fungi incertae sedis</taxon>
        <taxon>Mucoromycota</taxon>
        <taxon>Mortierellomycotina</taxon>
        <taxon>Mortierellomycetes</taxon>
        <taxon>Mortierellales</taxon>
        <taxon>Mortierellaceae</taxon>
        <taxon>Linnemannia</taxon>
    </lineage>
</organism>
<dbReference type="STRING" id="1314771.A0A197KEW8"/>
<evidence type="ECO:0000256" key="3">
    <source>
        <dbReference type="ARBA" id="ARBA00005566"/>
    </source>
</evidence>
<dbReference type="GO" id="GO:0034080">
    <property type="term" value="P:CENP-A containing chromatin assembly"/>
    <property type="evidence" value="ECO:0007669"/>
    <property type="project" value="InterPro"/>
</dbReference>
<dbReference type="PANTHER" id="PTHR46790:SF1">
    <property type="entry name" value="CENTROMERE PROTEIN N"/>
    <property type="match status" value="1"/>
</dbReference>
<keyword evidence="8" id="KW-1185">Reference proteome</keyword>
<gene>
    <name evidence="7" type="ORF">K457DRAFT_133357</name>
</gene>
<evidence type="ECO:0000256" key="4">
    <source>
        <dbReference type="ARBA" id="ARBA00022454"/>
    </source>
</evidence>
<evidence type="ECO:0000256" key="2">
    <source>
        <dbReference type="ARBA" id="ARBA00004584"/>
    </source>
</evidence>
<proteinExistence type="inferred from homology"/>
<evidence type="ECO:0000256" key="1">
    <source>
        <dbReference type="ARBA" id="ARBA00004123"/>
    </source>
</evidence>
<comment type="similarity">
    <text evidence="3">Belongs to the CENP-N/CHL4 family.</text>
</comment>
<dbReference type="PANTHER" id="PTHR46790">
    <property type="entry name" value="CENTROMERE PROTEIN N"/>
    <property type="match status" value="1"/>
</dbReference>
<sequence>MDGQLFPDSTSLRRAINRHTKETLIDLAIRWVTIHAITRVQEDASDEEDYYDEYIMELDERPPSLRTMSLVKYKKHVIKRYELMRDKPSSTKKKVADRMLSVDWRNGLNSSQVAELDLMYYSRHANVKEWKALKLDYGDSFGANAVQLSPAKIGKTLSYWLDPYFKNHIQTLQDGQMVWIRISVHDGLAPNVLPMPSAVVYLIWFTNSEYLLTASIKKEWVEFIMEAIMRVFKAQEIEEWPLTGNSPKSLSELLLQKDSQGAQSIYRLDQLDINPLSSTIKKRKIEDPRKHYAQGMEDIQSEDMNRIVRRDLRVAKDFGPNAQPNLSRVDLQLNLPYTAQAKDFKLGRMNQQPFPVKIIFEGPNVIEGIKSLIPLGVATEAMPKFLTDLHSMGANKLTVDLDEDDETVQRITKG</sequence>
<evidence type="ECO:0008006" key="9">
    <source>
        <dbReference type="Google" id="ProtNLM"/>
    </source>
</evidence>
<dbReference type="OrthoDB" id="6585699at2759"/>
<protein>
    <recommendedName>
        <fullName evidence="9">CHL4-domain-containing protein</fullName>
    </recommendedName>
</protein>
<dbReference type="GO" id="GO:0005654">
    <property type="term" value="C:nucleoplasm"/>
    <property type="evidence" value="ECO:0007669"/>
    <property type="project" value="TreeGrafter"/>
</dbReference>
<keyword evidence="5" id="KW-0539">Nucleus</keyword>
<dbReference type="EMBL" id="KV442016">
    <property type="protein sequence ID" value="OAQ34929.1"/>
    <property type="molecule type" value="Genomic_DNA"/>
</dbReference>
<evidence type="ECO:0000313" key="7">
    <source>
        <dbReference type="EMBL" id="OAQ34929.1"/>
    </source>
</evidence>
<dbReference type="Pfam" id="PF05238">
    <property type="entry name" value="CENP-N"/>
    <property type="match status" value="1"/>
</dbReference>
<reference evidence="7 8" key="1">
    <citation type="submission" date="2016-05" db="EMBL/GenBank/DDBJ databases">
        <title>Genome sequencing reveals origins of a unique bacterial endosymbiosis in the earliest lineages of terrestrial Fungi.</title>
        <authorList>
            <consortium name="DOE Joint Genome Institute"/>
            <person name="Uehling J."/>
            <person name="Gryganskyi A."/>
            <person name="Hameed K."/>
            <person name="Tschaplinski T."/>
            <person name="Misztal P."/>
            <person name="Wu S."/>
            <person name="Desiro A."/>
            <person name="Vande Pol N."/>
            <person name="Du Z.-Y."/>
            <person name="Zienkiewicz A."/>
            <person name="Zienkiewicz K."/>
            <person name="Morin E."/>
            <person name="Tisserant E."/>
            <person name="Splivallo R."/>
            <person name="Hainaut M."/>
            <person name="Henrissat B."/>
            <person name="Ohm R."/>
            <person name="Kuo A."/>
            <person name="Yan J."/>
            <person name="Lipzen A."/>
            <person name="Nolan M."/>
            <person name="Labutti K."/>
            <person name="Barry K."/>
            <person name="Goldstein A."/>
            <person name="Labbe J."/>
            <person name="Schadt C."/>
            <person name="Tuskan G."/>
            <person name="Grigoriev I."/>
            <person name="Martin F."/>
            <person name="Vilgalys R."/>
            <person name="Bonito G."/>
        </authorList>
    </citation>
    <scope>NUCLEOTIDE SEQUENCE [LARGE SCALE GENOMIC DNA]</scope>
    <source>
        <strain evidence="7 8">AG-77</strain>
    </source>
</reference>
<dbReference type="GO" id="GO:0007059">
    <property type="term" value="P:chromosome segregation"/>
    <property type="evidence" value="ECO:0007669"/>
    <property type="project" value="InterPro"/>
</dbReference>
<dbReference type="InterPro" id="IPR052011">
    <property type="entry name" value="CENP-NAC/CAD_complex"/>
</dbReference>
<comment type="subcellular location">
    <subcellularLocation>
        <location evidence="2">Chromosome</location>
        <location evidence="2">Centromere</location>
    </subcellularLocation>
    <subcellularLocation>
        <location evidence="1">Nucleus</location>
    </subcellularLocation>
</comment>
<dbReference type="Proteomes" id="UP000078512">
    <property type="component" value="Unassembled WGS sequence"/>
</dbReference>
<evidence type="ECO:0000256" key="5">
    <source>
        <dbReference type="ARBA" id="ARBA00023242"/>
    </source>
</evidence>
<evidence type="ECO:0000313" key="8">
    <source>
        <dbReference type="Proteomes" id="UP000078512"/>
    </source>
</evidence>